<accession>A0A1I5MYV9</accession>
<dbReference type="OrthoDB" id="9786503at2"/>
<evidence type="ECO:0000256" key="2">
    <source>
        <dbReference type="ARBA" id="ARBA00023002"/>
    </source>
</evidence>
<dbReference type="CDD" id="cd02440">
    <property type="entry name" value="AdoMet_MTases"/>
    <property type="match status" value="1"/>
</dbReference>
<dbReference type="SUPFAM" id="SSF53335">
    <property type="entry name" value="S-adenosyl-L-methionine-dependent methyltransferases"/>
    <property type="match status" value="1"/>
</dbReference>
<dbReference type="PANTHER" id="PTHR48105">
    <property type="entry name" value="THIOREDOXIN REDUCTASE 1-RELATED-RELATED"/>
    <property type="match status" value="1"/>
</dbReference>
<dbReference type="PRINTS" id="PR00469">
    <property type="entry name" value="PNDRDTASEII"/>
</dbReference>
<dbReference type="Pfam" id="PF07992">
    <property type="entry name" value="Pyr_redox_2"/>
    <property type="match status" value="1"/>
</dbReference>
<dbReference type="STRING" id="112413.SAMN05421854_104197"/>
<dbReference type="Pfam" id="PF13649">
    <property type="entry name" value="Methyltransf_25"/>
    <property type="match status" value="1"/>
</dbReference>
<dbReference type="AlphaFoldDB" id="A0A1I5MYV9"/>
<dbReference type="Proteomes" id="UP000199137">
    <property type="component" value="Unassembled WGS sequence"/>
</dbReference>
<gene>
    <name evidence="6" type="ORF">SAMN05421854_104197</name>
</gene>
<dbReference type="InterPro" id="IPR041698">
    <property type="entry name" value="Methyltransf_25"/>
</dbReference>
<sequence>MDEKYDVVVVGGGAAGLSGAVALARSRRSVLVVDSGEPRNAPAGHVHNYLGRESTPPAELLSLGRAELAGYGGEVIAQTVTSVAKGDNGFEISLADGRRTHARRVLVATGLVDELPDVAGLAARWGRDVLHCPYCHGWEVRDRAVGVLSTGPMTGHQALMWRQLTGDVVVFRHTHGDFDEAPLLARGIRIVDGAVAAVEAEDDQLTGVRLESGEVVAREALAVAAQARTRADFLAPLGIEPEPVEFNGFVIGTRVPADAAGRTSVPGLWVAGNVTDMRAQVVVSAAAGLMAGAAINGELVEEEVAEALRLREEPFSHEMEREVARANEHHAEAPPFDRASWEERYRSQDEMWSGRPNDQLVTEARGLEPGHALDAGCGEGGDALWLAQQGWHVTAVDFSTTAIERGRAQAAELGVADRITWVAADLGEWVPESKFDLVTSHFLHIPAAARTVAFARLADAVAPGGTLLVVGHDPADHHAGRPHMADMMFTAEEVAETLDQSWASVAADLRERTAVGAETVVRDTVLAARKK</sequence>
<protein>
    <submittedName>
        <fullName evidence="6">Thioredoxin reductase</fullName>
    </submittedName>
</protein>
<name>A0A1I5MYV9_9PSEU</name>
<dbReference type="SUPFAM" id="SSF51905">
    <property type="entry name" value="FAD/NAD(P)-binding domain"/>
    <property type="match status" value="1"/>
</dbReference>
<dbReference type="EMBL" id="FOWC01000004">
    <property type="protein sequence ID" value="SFP14660.1"/>
    <property type="molecule type" value="Genomic_DNA"/>
</dbReference>
<proteinExistence type="predicted"/>
<evidence type="ECO:0000256" key="3">
    <source>
        <dbReference type="ARBA" id="ARBA00048132"/>
    </source>
</evidence>
<reference evidence="6 7" key="1">
    <citation type="submission" date="2016-10" db="EMBL/GenBank/DDBJ databases">
        <authorList>
            <person name="de Groot N.N."/>
        </authorList>
    </citation>
    <scope>NUCLEOTIDE SEQUENCE [LARGE SCALE GENOMIC DNA]</scope>
    <source>
        <strain evidence="6 7">DSM 44637</strain>
    </source>
</reference>
<dbReference type="InterPro" id="IPR029063">
    <property type="entry name" value="SAM-dependent_MTases_sf"/>
</dbReference>
<organism evidence="6 7">
    <name type="scientific">Amycolatopsis rubida</name>
    <dbReference type="NCBI Taxonomy" id="112413"/>
    <lineage>
        <taxon>Bacteria</taxon>
        <taxon>Bacillati</taxon>
        <taxon>Actinomycetota</taxon>
        <taxon>Actinomycetes</taxon>
        <taxon>Pseudonocardiales</taxon>
        <taxon>Pseudonocardiaceae</taxon>
        <taxon>Amycolatopsis</taxon>
    </lineage>
</organism>
<dbReference type="Gene3D" id="3.40.50.150">
    <property type="entry name" value="Vaccinia Virus protein VP39"/>
    <property type="match status" value="1"/>
</dbReference>
<keyword evidence="2" id="KW-0560">Oxidoreductase</keyword>
<comment type="catalytic activity">
    <reaction evidence="3">
        <text>[thioredoxin]-dithiol + NADP(+) = [thioredoxin]-disulfide + NADPH + H(+)</text>
        <dbReference type="Rhea" id="RHEA:20345"/>
        <dbReference type="Rhea" id="RHEA-COMP:10698"/>
        <dbReference type="Rhea" id="RHEA-COMP:10700"/>
        <dbReference type="ChEBI" id="CHEBI:15378"/>
        <dbReference type="ChEBI" id="CHEBI:29950"/>
        <dbReference type="ChEBI" id="CHEBI:50058"/>
        <dbReference type="ChEBI" id="CHEBI:57783"/>
        <dbReference type="ChEBI" id="CHEBI:58349"/>
        <dbReference type="EC" id="1.8.1.9"/>
    </reaction>
</comment>
<dbReference type="InterPro" id="IPR023753">
    <property type="entry name" value="FAD/NAD-binding_dom"/>
</dbReference>
<dbReference type="GO" id="GO:0004791">
    <property type="term" value="F:thioredoxin-disulfide reductase (NADPH) activity"/>
    <property type="evidence" value="ECO:0007669"/>
    <property type="project" value="UniProtKB-EC"/>
</dbReference>
<evidence type="ECO:0000256" key="1">
    <source>
        <dbReference type="ARBA" id="ARBA00022630"/>
    </source>
</evidence>
<evidence type="ECO:0000259" key="5">
    <source>
        <dbReference type="Pfam" id="PF13649"/>
    </source>
</evidence>
<dbReference type="Gene3D" id="3.50.50.60">
    <property type="entry name" value="FAD/NAD(P)-binding domain"/>
    <property type="match status" value="2"/>
</dbReference>
<dbReference type="PRINTS" id="PR00368">
    <property type="entry name" value="FADPNR"/>
</dbReference>
<keyword evidence="1" id="KW-0285">Flavoprotein</keyword>
<dbReference type="RefSeq" id="WP_093573992.1">
    <property type="nucleotide sequence ID" value="NZ_FOWC01000004.1"/>
</dbReference>
<dbReference type="InterPro" id="IPR036188">
    <property type="entry name" value="FAD/NAD-bd_sf"/>
</dbReference>
<feature type="domain" description="FAD/NAD(P)-binding" evidence="4">
    <location>
        <begin position="5"/>
        <end position="285"/>
    </location>
</feature>
<dbReference type="InterPro" id="IPR050097">
    <property type="entry name" value="Ferredoxin-NADP_redctase_2"/>
</dbReference>
<feature type="domain" description="Methyltransferase" evidence="5">
    <location>
        <begin position="373"/>
        <end position="465"/>
    </location>
</feature>
<evidence type="ECO:0000313" key="7">
    <source>
        <dbReference type="Proteomes" id="UP000199137"/>
    </source>
</evidence>
<evidence type="ECO:0000259" key="4">
    <source>
        <dbReference type="Pfam" id="PF07992"/>
    </source>
</evidence>
<evidence type="ECO:0000313" key="6">
    <source>
        <dbReference type="EMBL" id="SFP14660.1"/>
    </source>
</evidence>